<comment type="caution">
    <text evidence="3">The sequence shown here is derived from an EMBL/GenBank/DDBJ whole genome shotgun (WGS) entry which is preliminary data.</text>
</comment>
<feature type="region of interest" description="Disordered" evidence="1">
    <location>
        <begin position="329"/>
        <end position="422"/>
    </location>
</feature>
<feature type="transmembrane region" description="Helical" evidence="2">
    <location>
        <begin position="136"/>
        <end position="157"/>
    </location>
</feature>
<feature type="compositionally biased region" description="Low complexity" evidence="1">
    <location>
        <begin position="521"/>
        <end position="532"/>
    </location>
</feature>
<feature type="transmembrane region" description="Helical" evidence="2">
    <location>
        <begin position="12"/>
        <end position="39"/>
    </location>
</feature>
<protein>
    <submittedName>
        <fullName evidence="3">Uncharacterized protein</fullName>
    </submittedName>
</protein>
<feature type="compositionally biased region" description="Basic and acidic residues" evidence="1">
    <location>
        <begin position="345"/>
        <end position="371"/>
    </location>
</feature>
<feature type="region of interest" description="Disordered" evidence="1">
    <location>
        <begin position="455"/>
        <end position="579"/>
    </location>
</feature>
<proteinExistence type="predicted"/>
<feature type="non-terminal residue" evidence="3">
    <location>
        <position position="1"/>
    </location>
</feature>
<organism evidence="3 4">
    <name type="scientific">Rhizoclosmatium globosum</name>
    <dbReference type="NCBI Taxonomy" id="329046"/>
    <lineage>
        <taxon>Eukaryota</taxon>
        <taxon>Fungi</taxon>
        <taxon>Fungi incertae sedis</taxon>
        <taxon>Chytridiomycota</taxon>
        <taxon>Chytridiomycota incertae sedis</taxon>
        <taxon>Chytridiomycetes</taxon>
        <taxon>Chytridiales</taxon>
        <taxon>Chytriomycetaceae</taxon>
        <taxon>Rhizoclosmatium</taxon>
    </lineage>
</organism>
<accession>A0A1Y2CJR1</accession>
<sequence length="579" mass="66087">MVNPTVFSDHDVLSLGYVVAVLLILSVCLMFFLFWFASFEVIRLHSRLTWQLVLTPFNKILTVMNLSILLIFLSETVSLFWFSSAEIDDLWIRFVRPFQTLCFALFSQSYLYYSWQRGDKSVESMMPERLIVFKCYIRFSILTSIASVVSQIVRSIMFTVSSTYYLVFGLSVLVLTQTILFDGIVLLVFRMHTIETKMNDADSVDAHFGIVLHYGLLALLSLTFTLTSTILSYVVNGTKSFIVLRIFTYILLFLTYVSLVMLKVALFWDKVRKEEEENSKLQQVIGKEEIERRKQRSLDAHSRSGSIDSNIYLSALFPSRESLDNLSNFSRHKRESTNSGFSADKTSEKSELRKYSMDLSRDSFDRPESTKLQKGPGSLMRYASIESLRDSVSSMSTPKKKPLHRHKSVQSSPRKSALQIDDEDEYGCNANELGSKSKSLLELYSNHDKQDAISDIDLTNIRDTTASEPKCPPKSTTQENSPYQSLDRQSPKRSNSLDSNNPRQFDRDSRTNISIDRFRGSTDTLSKLTTTKPLRPSNLREFSSPDVATESPDDTDENVDDSENESKWSIACTYRGSES</sequence>
<dbReference type="EMBL" id="MCGO01000014">
    <property type="protein sequence ID" value="ORY47258.1"/>
    <property type="molecule type" value="Genomic_DNA"/>
</dbReference>
<gene>
    <name evidence="3" type="ORF">BCR33DRAFT_764320</name>
</gene>
<feature type="transmembrane region" description="Helical" evidence="2">
    <location>
        <begin position="163"/>
        <end position="189"/>
    </location>
</feature>
<feature type="compositionally biased region" description="Basic and acidic residues" evidence="1">
    <location>
        <begin position="504"/>
        <end position="520"/>
    </location>
</feature>
<keyword evidence="2" id="KW-1133">Transmembrane helix</keyword>
<evidence type="ECO:0000313" key="3">
    <source>
        <dbReference type="EMBL" id="ORY47258.1"/>
    </source>
</evidence>
<feature type="compositionally biased region" description="Basic residues" evidence="1">
    <location>
        <begin position="398"/>
        <end position="408"/>
    </location>
</feature>
<dbReference type="Proteomes" id="UP000193642">
    <property type="component" value="Unassembled WGS sequence"/>
</dbReference>
<reference evidence="3 4" key="1">
    <citation type="submission" date="2016-07" db="EMBL/GenBank/DDBJ databases">
        <title>Pervasive Adenine N6-methylation of Active Genes in Fungi.</title>
        <authorList>
            <consortium name="DOE Joint Genome Institute"/>
            <person name="Mondo S.J."/>
            <person name="Dannebaum R.O."/>
            <person name="Kuo R.C."/>
            <person name="Labutti K."/>
            <person name="Haridas S."/>
            <person name="Kuo A."/>
            <person name="Salamov A."/>
            <person name="Ahrendt S.R."/>
            <person name="Lipzen A."/>
            <person name="Sullivan W."/>
            <person name="Andreopoulos W.B."/>
            <person name="Clum A."/>
            <person name="Lindquist E."/>
            <person name="Daum C."/>
            <person name="Ramamoorthy G.K."/>
            <person name="Gryganskyi A."/>
            <person name="Culley D."/>
            <person name="Magnuson J.K."/>
            <person name="James T.Y."/>
            <person name="O'Malley M.A."/>
            <person name="Stajich J.E."/>
            <person name="Spatafora J.W."/>
            <person name="Visel A."/>
            <person name="Grigoriev I.V."/>
        </authorList>
    </citation>
    <scope>NUCLEOTIDE SEQUENCE [LARGE SCALE GENOMIC DNA]</scope>
    <source>
        <strain evidence="3 4">JEL800</strain>
    </source>
</reference>
<evidence type="ECO:0000313" key="4">
    <source>
        <dbReference type="Proteomes" id="UP000193642"/>
    </source>
</evidence>
<keyword evidence="2" id="KW-0472">Membrane</keyword>
<keyword evidence="4" id="KW-1185">Reference proteome</keyword>
<feature type="transmembrane region" description="Helical" evidence="2">
    <location>
        <begin position="94"/>
        <end position="115"/>
    </location>
</feature>
<feature type="transmembrane region" description="Helical" evidence="2">
    <location>
        <begin position="210"/>
        <end position="234"/>
    </location>
</feature>
<name>A0A1Y2CJR1_9FUNG</name>
<feature type="transmembrane region" description="Helical" evidence="2">
    <location>
        <begin position="60"/>
        <end position="82"/>
    </location>
</feature>
<feature type="compositionally biased region" description="Polar residues" evidence="1">
    <location>
        <begin position="474"/>
        <end position="503"/>
    </location>
</feature>
<feature type="transmembrane region" description="Helical" evidence="2">
    <location>
        <begin position="246"/>
        <end position="268"/>
    </location>
</feature>
<dbReference type="AlphaFoldDB" id="A0A1Y2CJR1"/>
<keyword evidence="2" id="KW-0812">Transmembrane</keyword>
<evidence type="ECO:0000256" key="2">
    <source>
        <dbReference type="SAM" id="Phobius"/>
    </source>
</evidence>
<evidence type="ECO:0000256" key="1">
    <source>
        <dbReference type="SAM" id="MobiDB-lite"/>
    </source>
</evidence>
<feature type="compositionally biased region" description="Acidic residues" evidence="1">
    <location>
        <begin position="551"/>
        <end position="563"/>
    </location>
</feature>